<evidence type="ECO:0000313" key="2">
    <source>
        <dbReference type="EMBL" id="KAK1470220.1"/>
    </source>
</evidence>
<accession>A0AAI9V417</accession>
<feature type="chain" id="PRO_5042502256" description="Secreted protein" evidence="1">
    <location>
        <begin position="20"/>
        <end position="81"/>
    </location>
</feature>
<protein>
    <recommendedName>
        <fullName evidence="4">Secreted protein</fullName>
    </recommendedName>
</protein>
<feature type="signal peptide" evidence="1">
    <location>
        <begin position="1"/>
        <end position="19"/>
    </location>
</feature>
<evidence type="ECO:0000256" key="1">
    <source>
        <dbReference type="SAM" id="SignalP"/>
    </source>
</evidence>
<keyword evidence="1" id="KW-0732">Signal</keyword>
<reference evidence="2" key="1">
    <citation type="submission" date="2016-11" db="EMBL/GenBank/DDBJ databases">
        <title>The genome sequence of Colletotrichum cuscutae.</title>
        <authorList>
            <person name="Baroncelli R."/>
        </authorList>
    </citation>
    <scope>NUCLEOTIDE SEQUENCE</scope>
    <source>
        <strain evidence="2">IMI 304802</strain>
    </source>
</reference>
<dbReference type="Proteomes" id="UP001239213">
    <property type="component" value="Unassembled WGS sequence"/>
</dbReference>
<evidence type="ECO:0000313" key="3">
    <source>
        <dbReference type="Proteomes" id="UP001239213"/>
    </source>
</evidence>
<organism evidence="2 3">
    <name type="scientific">Colletotrichum cuscutae</name>
    <dbReference type="NCBI Taxonomy" id="1209917"/>
    <lineage>
        <taxon>Eukaryota</taxon>
        <taxon>Fungi</taxon>
        <taxon>Dikarya</taxon>
        <taxon>Ascomycota</taxon>
        <taxon>Pezizomycotina</taxon>
        <taxon>Sordariomycetes</taxon>
        <taxon>Hypocreomycetidae</taxon>
        <taxon>Glomerellales</taxon>
        <taxon>Glomerellaceae</taxon>
        <taxon>Colletotrichum</taxon>
        <taxon>Colletotrichum acutatum species complex</taxon>
    </lineage>
</organism>
<comment type="caution">
    <text evidence="2">The sequence shown here is derived from an EMBL/GenBank/DDBJ whole genome shotgun (WGS) entry which is preliminary data.</text>
</comment>
<sequence>MVALAMAIAMHFACVTVTALSDTTLASLMLLGCPCKCFSQNYVSIGVLPQKEQTKRESDSNKTTRTERILRTLDHQGYFVR</sequence>
<dbReference type="AlphaFoldDB" id="A0AAI9V417"/>
<dbReference type="EMBL" id="MPDP01000246">
    <property type="protein sequence ID" value="KAK1470220.1"/>
    <property type="molecule type" value="Genomic_DNA"/>
</dbReference>
<evidence type="ECO:0008006" key="4">
    <source>
        <dbReference type="Google" id="ProtNLM"/>
    </source>
</evidence>
<gene>
    <name evidence="2" type="ORF">CCUS01_06605</name>
</gene>
<name>A0AAI9V417_9PEZI</name>
<keyword evidence="3" id="KW-1185">Reference proteome</keyword>
<proteinExistence type="predicted"/>